<dbReference type="Proteomes" id="UP000077271">
    <property type="component" value="Unassembled WGS sequence"/>
</dbReference>
<evidence type="ECO:0000313" key="1">
    <source>
        <dbReference type="EMBL" id="OAH53152.1"/>
    </source>
</evidence>
<dbReference type="RefSeq" id="WP_018395631.1">
    <property type="nucleotide sequence ID" value="NZ_LQWZ01000036.1"/>
</dbReference>
<dbReference type="EMBL" id="LQWZ01000036">
    <property type="protein sequence ID" value="OAH53152.1"/>
    <property type="molecule type" value="Genomic_DNA"/>
</dbReference>
<dbReference type="AlphaFoldDB" id="A0A177KIC5"/>
<comment type="caution">
    <text evidence="1">The sequence shown here is derived from an EMBL/GenBank/DDBJ whole genome shotgun (WGS) entry which is preliminary data.</text>
</comment>
<name>A0A177KIC5_9BACI</name>
<protein>
    <submittedName>
        <fullName evidence="1">Uncharacterized protein</fullName>
    </submittedName>
</protein>
<accession>A0A177KIC5</accession>
<sequence length="138" mass="15813">MSAENTVSNRSTHLFVDPFIDIHLLMTGDKDVIEGLDAQVSAIKMLIGNMDFETEYNDDPEASQKGYLSVLDEIGRLLKTRMDVFPKEQRNIEVVRSFLNAMLLSRIYEQESYQGILDQDRLDDGEDGKQPILIFRPE</sequence>
<proteinExistence type="predicted"/>
<evidence type="ECO:0000313" key="2">
    <source>
        <dbReference type="Proteomes" id="UP000077271"/>
    </source>
</evidence>
<reference evidence="1 2" key="1">
    <citation type="submission" date="2016-01" db="EMBL/GenBank/DDBJ databases">
        <title>Investigation of taxonomic status of Bacillus aminovorans.</title>
        <authorList>
            <person name="Verma A."/>
            <person name="Pal Y."/>
            <person name="Krishnamurthi S."/>
        </authorList>
    </citation>
    <scope>NUCLEOTIDE SEQUENCE [LARGE SCALE GENOMIC DNA]</scope>
    <source>
        <strain evidence="1 2">DSM 4337</strain>
    </source>
</reference>
<dbReference type="OrthoDB" id="9904694at2"/>
<gene>
    <name evidence="1" type="ORF">AWH48_12410</name>
</gene>
<organism evidence="1 2">
    <name type="scientific">Domibacillus aminovorans</name>
    <dbReference type="NCBI Taxonomy" id="29332"/>
    <lineage>
        <taxon>Bacteria</taxon>
        <taxon>Bacillati</taxon>
        <taxon>Bacillota</taxon>
        <taxon>Bacilli</taxon>
        <taxon>Bacillales</taxon>
        <taxon>Bacillaceae</taxon>
        <taxon>Domibacillus</taxon>
    </lineage>
</organism>